<reference evidence="3" key="1">
    <citation type="submission" date="2018-12" db="EMBL/GenBank/DDBJ databases">
        <title>Complete genome sequence of Roseovarius sp. MME-070.</title>
        <authorList>
            <person name="Nam Y.-D."/>
            <person name="Kang J."/>
            <person name="Chung W.-H."/>
            <person name="Park Y.S."/>
        </authorList>
    </citation>
    <scope>NUCLEOTIDE SEQUENCE [LARGE SCALE GENOMIC DNA]</scope>
    <source>
        <strain evidence="3">MME-070</strain>
    </source>
</reference>
<dbReference type="InterPro" id="IPR036844">
    <property type="entry name" value="Hint_dom_sf"/>
</dbReference>
<evidence type="ECO:0000313" key="3">
    <source>
        <dbReference type="Proteomes" id="UP000428330"/>
    </source>
</evidence>
<sequence length="365" mass="39974">MGWIGLFDGDTPRFDRKGLTNARLASSPLPPPDTMMPRGTLLAETRLSPDGRPRMLLQIGRDHPWQFSLSLQALPGGGFILIETQEDRMRHVTLPHVPDGRMDVIRLTYRWDAPGKTGRLTMERPEADTSHSVEMPPPHALPMADLAQVIIHPHYRASETETGISLLALSDRIEPQGPLPGLTGSVPVATPSGFMPAGALRRGDLVQTQSGEAVPVLQTVRQVMPAHGTLRPVRLRAPYFGLRRDIVVAPHQRLVISGSQVEYLFGREAVLVPARHLINNVSALPATGPDLVTYHHLLLPNHEVINAAGCPVESLYVGRLRRKPDALAASLLAPFDRAHLPEHPQPVWPVLKPFEAVALALSRVA</sequence>
<dbReference type="OrthoDB" id="6305173at2"/>
<dbReference type="EMBL" id="CP034348">
    <property type="protein sequence ID" value="QGX99972.1"/>
    <property type="molecule type" value="Genomic_DNA"/>
</dbReference>
<keyword evidence="3" id="KW-1185">Reference proteome</keyword>
<dbReference type="SUPFAM" id="SSF51294">
    <property type="entry name" value="Hedgehog/intein (Hint) domain"/>
    <property type="match status" value="1"/>
</dbReference>
<dbReference type="RefSeq" id="WP_157708653.1">
    <property type="nucleotide sequence ID" value="NZ_CP034348.1"/>
</dbReference>
<dbReference type="InterPro" id="IPR028992">
    <property type="entry name" value="Hedgehog/Intein_dom"/>
</dbReference>
<dbReference type="Proteomes" id="UP000428330">
    <property type="component" value="Chromosome"/>
</dbReference>
<organism evidence="2 3">
    <name type="scientific">Roseovarius faecimaris</name>
    <dbReference type="NCBI Taxonomy" id="2494550"/>
    <lineage>
        <taxon>Bacteria</taxon>
        <taxon>Pseudomonadati</taxon>
        <taxon>Pseudomonadota</taxon>
        <taxon>Alphaproteobacteria</taxon>
        <taxon>Rhodobacterales</taxon>
        <taxon>Roseobacteraceae</taxon>
        <taxon>Roseovarius</taxon>
    </lineage>
</organism>
<proteinExistence type="predicted"/>
<evidence type="ECO:0000259" key="1">
    <source>
        <dbReference type="Pfam" id="PF13403"/>
    </source>
</evidence>
<feature type="domain" description="Hedgehog/Intein (Hint)" evidence="1">
    <location>
        <begin position="187"/>
        <end position="318"/>
    </location>
</feature>
<dbReference type="KEGG" id="rom:EI983_17535"/>
<gene>
    <name evidence="2" type="ORF">EI983_17535</name>
</gene>
<dbReference type="AlphaFoldDB" id="A0A6I6IUS4"/>
<accession>A0A6I6IUS4</accession>
<dbReference type="Pfam" id="PF13403">
    <property type="entry name" value="Hint_2"/>
    <property type="match status" value="1"/>
</dbReference>
<protein>
    <recommendedName>
        <fullName evidence="1">Hedgehog/Intein (Hint) domain-containing protein</fullName>
    </recommendedName>
</protein>
<name>A0A6I6IUS4_9RHOB</name>
<evidence type="ECO:0000313" key="2">
    <source>
        <dbReference type="EMBL" id="QGX99972.1"/>
    </source>
</evidence>